<dbReference type="Proteomes" id="UP001501257">
    <property type="component" value="Unassembled WGS sequence"/>
</dbReference>
<evidence type="ECO:0008006" key="3">
    <source>
        <dbReference type="Google" id="ProtNLM"/>
    </source>
</evidence>
<gene>
    <name evidence="1" type="ORF">GCM10025778_16160</name>
</gene>
<reference evidence="2" key="1">
    <citation type="journal article" date="2019" name="Int. J. Syst. Evol. Microbiol.">
        <title>The Global Catalogue of Microorganisms (GCM) 10K type strain sequencing project: providing services to taxonomists for standard genome sequencing and annotation.</title>
        <authorList>
            <consortium name="The Broad Institute Genomics Platform"/>
            <consortium name="The Broad Institute Genome Sequencing Center for Infectious Disease"/>
            <person name="Wu L."/>
            <person name="Ma J."/>
        </authorList>
    </citation>
    <scope>NUCLEOTIDE SEQUENCE [LARGE SCALE GENOMIC DNA]</scope>
    <source>
        <strain evidence="2">JCM 18952</strain>
    </source>
</reference>
<evidence type="ECO:0000313" key="1">
    <source>
        <dbReference type="EMBL" id="GAA5227083.1"/>
    </source>
</evidence>
<dbReference type="EMBL" id="BAABLK010000027">
    <property type="protein sequence ID" value="GAA5227083.1"/>
    <property type="molecule type" value="Genomic_DNA"/>
</dbReference>
<sequence>MASFLYRLGALAYHRRWMVLGIWTVLLLAIGLSAGAFMGKLTNTFSIPGIETQRTLDRMKVEMPELAGGTGSIVFRTQDAMGFTTA</sequence>
<organism evidence="1 2">
    <name type="scientific">Paeniglutamicibacter antarcticus</name>
    <dbReference type="NCBI Taxonomy" id="494023"/>
    <lineage>
        <taxon>Bacteria</taxon>
        <taxon>Bacillati</taxon>
        <taxon>Actinomycetota</taxon>
        <taxon>Actinomycetes</taxon>
        <taxon>Micrococcales</taxon>
        <taxon>Micrococcaceae</taxon>
        <taxon>Paeniglutamicibacter</taxon>
    </lineage>
</organism>
<keyword evidence="2" id="KW-1185">Reference proteome</keyword>
<dbReference type="RefSeq" id="WP_210101663.1">
    <property type="nucleotide sequence ID" value="NZ_BAABLK010000027.1"/>
</dbReference>
<name>A0ABP9TMU2_9MICC</name>
<protein>
    <recommendedName>
        <fullName evidence="3">ABC transporter permease</fullName>
    </recommendedName>
</protein>
<evidence type="ECO:0000313" key="2">
    <source>
        <dbReference type="Proteomes" id="UP001501257"/>
    </source>
</evidence>
<comment type="caution">
    <text evidence="1">The sequence shown here is derived from an EMBL/GenBank/DDBJ whole genome shotgun (WGS) entry which is preliminary data.</text>
</comment>
<accession>A0ABP9TMU2</accession>
<proteinExistence type="predicted"/>